<feature type="region of interest" description="Disordered" evidence="1">
    <location>
        <begin position="357"/>
        <end position="389"/>
    </location>
</feature>
<evidence type="ECO:0000313" key="3">
    <source>
        <dbReference type="Proteomes" id="UP001642540"/>
    </source>
</evidence>
<dbReference type="Proteomes" id="UP001642540">
    <property type="component" value="Unassembled WGS sequence"/>
</dbReference>
<feature type="region of interest" description="Disordered" evidence="1">
    <location>
        <begin position="125"/>
        <end position="158"/>
    </location>
</feature>
<feature type="compositionally biased region" description="Low complexity" evidence="1">
    <location>
        <begin position="132"/>
        <end position="150"/>
    </location>
</feature>
<proteinExistence type="predicted"/>
<dbReference type="PANTHER" id="PTHR46435:SF1">
    <property type="entry name" value="E3 UBIQUITIN-PROTEIN LIGASE HECTD4-RELATED"/>
    <property type="match status" value="1"/>
</dbReference>
<gene>
    <name evidence="2" type="ORF">ODALV1_LOCUS17772</name>
</gene>
<feature type="compositionally biased region" description="Polar residues" evidence="1">
    <location>
        <begin position="374"/>
        <end position="388"/>
    </location>
</feature>
<dbReference type="EMBL" id="CAXLJM020000055">
    <property type="protein sequence ID" value="CAL8117602.1"/>
    <property type="molecule type" value="Genomic_DNA"/>
</dbReference>
<feature type="compositionally biased region" description="Low complexity" evidence="1">
    <location>
        <begin position="357"/>
        <end position="366"/>
    </location>
</feature>
<accession>A0ABP1R6A0</accession>
<evidence type="ECO:0000313" key="2">
    <source>
        <dbReference type="EMBL" id="CAL8117602.1"/>
    </source>
</evidence>
<organism evidence="2 3">
    <name type="scientific">Orchesella dallaii</name>
    <dbReference type="NCBI Taxonomy" id="48710"/>
    <lineage>
        <taxon>Eukaryota</taxon>
        <taxon>Metazoa</taxon>
        <taxon>Ecdysozoa</taxon>
        <taxon>Arthropoda</taxon>
        <taxon>Hexapoda</taxon>
        <taxon>Collembola</taxon>
        <taxon>Entomobryomorpha</taxon>
        <taxon>Entomobryoidea</taxon>
        <taxon>Orchesellidae</taxon>
        <taxon>Orchesellinae</taxon>
        <taxon>Orchesella</taxon>
    </lineage>
</organism>
<keyword evidence="3" id="KW-1185">Reference proteome</keyword>
<dbReference type="InterPro" id="IPR043366">
    <property type="entry name" value="HECTD4"/>
</dbReference>
<reference evidence="2 3" key="1">
    <citation type="submission" date="2024-08" db="EMBL/GenBank/DDBJ databases">
        <authorList>
            <person name="Cucini C."/>
            <person name="Frati F."/>
        </authorList>
    </citation>
    <scope>NUCLEOTIDE SEQUENCE [LARGE SCALE GENOMIC DNA]</scope>
</reference>
<sequence length="915" mass="99391">MSSPPNQVATPNPNTTLHNLEDNAYLQSLSPSTIFLHDGVLRSINLKSLKDFEQHSPYQDALKLSSINQMEELMSITSNNVDELSRKIIKLSTLHVQGIALHHRYQWHALKTAWKWRYSHAQEKIEKDKDPSSSILQSQSQSQSEGSESSDVTSTEPGGGAGGLGFKLSLCLLVPMLEAYAQQNSQVALTAMNLIFQELINVPVMSLNQENSCALEKLEDLLAQWSTKKNDDDGGASSSNPAFKISGPSAMVALACARGVISSFAKTVLMLENVENPSRVMLPVAPILRKLGDVRIKIGKPCALQNDKYLMTWPYDDRLVADSIAFHKEMGSTSHKLLEFAQVNVDSDLLQTTNGTTAATQNQPAADSPRVNRANANAPGSSASQSQDDVGKRFVATNGHFLFVTGENGKGIAKIGTGLRGTLQGWVYHNYVELNCGFLAYADGILISRPFELDANDQFIDGKAILGVTINTTTLKPDKLILMEPVAELAQPLITLGLTSDGSSVFFIRAELPNENSSGNPSGSQGPSQNQTNSESNERTGSSSSSPASSSTPSQPTINIWMDVLRIVEPSDSIHAQALPKTTKVPLVRQEEVNDSTNDKAGSSDGRVIRKTRSVRINNTTSPPHPPPLPPNTANQPTSGGGGLPHPLNYETLNTSLNLNLKQLQTALYFTCGNYLTIISSNNAQLFFPPPIGPPSSIASSTMRQYAPVLSSSCPKAIGTQIHLCMNGGSPLFSKQDFLNLSPDSSFFHGAVIPESGATYDPVNNLIWTVNGSFVDSWKNPGYIPPWKQNQILMTTANVEEDISSSPSSPNADVKTVINVMVRHMGIMANHFLLGDKDASIGFSGNVLKTLIELIFKYQRDFEGPELTSIFLTLQAIVSQLKGLEQESDLYKKLYDVQVMILCFLNDSVSHVKFT</sequence>
<dbReference type="PANTHER" id="PTHR46435">
    <property type="entry name" value="E3 UBIQUITIN-PROTEIN LIGASE HECTD4-RELATED"/>
    <property type="match status" value="1"/>
</dbReference>
<comment type="caution">
    <text evidence="2">The sequence shown here is derived from an EMBL/GenBank/DDBJ whole genome shotgun (WGS) entry which is preliminary data.</text>
</comment>
<name>A0ABP1R6A0_9HEXA</name>
<protein>
    <submittedName>
        <fullName evidence="2">Uncharacterized protein</fullName>
    </submittedName>
</protein>
<feature type="region of interest" description="Disordered" evidence="1">
    <location>
        <begin position="513"/>
        <end position="556"/>
    </location>
</feature>
<evidence type="ECO:0000256" key="1">
    <source>
        <dbReference type="SAM" id="MobiDB-lite"/>
    </source>
</evidence>
<feature type="region of interest" description="Disordered" evidence="1">
    <location>
        <begin position="587"/>
        <end position="647"/>
    </location>
</feature>